<evidence type="ECO:0000313" key="2">
    <source>
        <dbReference type="Proteomes" id="UP000053372"/>
    </source>
</evidence>
<sequence length="65" mass="7445">MTNQNYFENLISEELTAEDQVNISGGASFIFNDEIIKFKKSSIGEVEVEISNTETNNNYSYTYSY</sequence>
<dbReference type="EMBL" id="LMTZ01000075">
    <property type="protein sequence ID" value="KST68235.1"/>
    <property type="molecule type" value="Genomic_DNA"/>
</dbReference>
<keyword evidence="2" id="KW-1185">Reference proteome</keyword>
<accession>A0A0V7ZUV6</accession>
<proteinExistence type="predicted"/>
<dbReference type="RefSeq" id="WP_027845110.1">
    <property type="nucleotide sequence ID" value="NZ_LMTZ01000075.1"/>
</dbReference>
<comment type="caution">
    <text evidence="1">The sequence shown here is derived from an EMBL/GenBank/DDBJ whole genome shotgun (WGS) entry which is preliminary data.</text>
</comment>
<name>A0A0V7ZUV6_9CYAN</name>
<dbReference type="AlphaFoldDB" id="A0A0V7ZUV6"/>
<dbReference type="Proteomes" id="UP000053372">
    <property type="component" value="Unassembled WGS sequence"/>
</dbReference>
<reference evidence="1 2" key="1">
    <citation type="journal article" date="2015" name="Genome Announc.">
        <title>Draft Genome of the Euendolithic (true boring) Cyanobacterium Mastigocoleus testarum strain BC008.</title>
        <authorList>
            <person name="Guida B.S."/>
            <person name="Garcia-Pichel F."/>
        </authorList>
    </citation>
    <scope>NUCLEOTIDE SEQUENCE [LARGE SCALE GENOMIC DNA]</scope>
    <source>
        <strain evidence="1 2">BC008</strain>
    </source>
</reference>
<evidence type="ECO:0000313" key="1">
    <source>
        <dbReference type="EMBL" id="KST68235.1"/>
    </source>
</evidence>
<protein>
    <submittedName>
        <fullName evidence="1">Uncharacterized protein</fullName>
    </submittedName>
</protein>
<organism evidence="1 2">
    <name type="scientific">Mastigocoleus testarum BC008</name>
    <dbReference type="NCBI Taxonomy" id="371196"/>
    <lineage>
        <taxon>Bacteria</taxon>
        <taxon>Bacillati</taxon>
        <taxon>Cyanobacteriota</taxon>
        <taxon>Cyanophyceae</taxon>
        <taxon>Nostocales</taxon>
        <taxon>Hapalosiphonaceae</taxon>
        <taxon>Mastigocoleus</taxon>
    </lineage>
</organism>
<gene>
    <name evidence="1" type="ORF">BC008_00295</name>
</gene>